<dbReference type="EMBL" id="JABWAD010000060">
    <property type="protein sequence ID" value="KAF6063522.1"/>
    <property type="molecule type" value="Genomic_DNA"/>
</dbReference>
<keyword evidence="1" id="KW-0285">Flavoprotein</keyword>
<dbReference type="GO" id="GO:0016491">
    <property type="term" value="F:oxidoreductase activity"/>
    <property type="evidence" value="ECO:0007669"/>
    <property type="project" value="UniProtKB-KW"/>
</dbReference>
<organism evidence="4 5">
    <name type="scientific">Candida albicans</name>
    <name type="common">Yeast</name>
    <dbReference type="NCBI Taxonomy" id="5476"/>
    <lineage>
        <taxon>Eukaryota</taxon>
        <taxon>Fungi</taxon>
        <taxon>Dikarya</taxon>
        <taxon>Ascomycota</taxon>
        <taxon>Saccharomycotina</taxon>
        <taxon>Pichiomycetes</taxon>
        <taxon>Debaryomycetaceae</taxon>
        <taxon>Candida/Lodderomyces clade</taxon>
        <taxon>Candida</taxon>
    </lineage>
</organism>
<reference evidence="4 5" key="1">
    <citation type="submission" date="2020-03" db="EMBL/GenBank/DDBJ databases">
        <title>FDA dAtabase for Regulatory Grade micrObial Sequences (FDA-ARGOS): Supporting development and validation of Infectious Disease Dx tests.</title>
        <authorList>
            <person name="Campos J."/>
            <person name="Goldberg B."/>
            <person name="Tallon L."/>
            <person name="Sadzewicz L."/>
            <person name="Vavikolanu K."/>
            <person name="Mehta A."/>
            <person name="Aluvathingal J."/>
            <person name="Nadendla S."/>
            <person name="Nandy P."/>
            <person name="Geyer C."/>
            <person name="Yan Y."/>
            <person name="Sichtig H."/>
        </authorList>
    </citation>
    <scope>NUCLEOTIDE SEQUENCE [LARGE SCALE GENOMIC DNA]</scope>
    <source>
        <strain evidence="4 5">FDAARGOS_656</strain>
    </source>
</reference>
<name>A0A8H6BS38_CANAX</name>
<evidence type="ECO:0000256" key="2">
    <source>
        <dbReference type="ARBA" id="ARBA00023002"/>
    </source>
</evidence>
<evidence type="ECO:0000313" key="5">
    <source>
        <dbReference type="Proteomes" id="UP000536275"/>
    </source>
</evidence>
<protein>
    <submittedName>
        <fullName evidence="4">FAD binding domain family protein</fullName>
    </submittedName>
</protein>
<dbReference type="Proteomes" id="UP000536275">
    <property type="component" value="Unassembled WGS sequence"/>
</dbReference>
<evidence type="ECO:0000259" key="3">
    <source>
        <dbReference type="Pfam" id="PF00890"/>
    </source>
</evidence>
<dbReference type="SUPFAM" id="SSF51905">
    <property type="entry name" value="FAD/NAD(P)-binding domain"/>
    <property type="match status" value="1"/>
</dbReference>
<dbReference type="InterPro" id="IPR036188">
    <property type="entry name" value="FAD/NAD-bd_sf"/>
</dbReference>
<dbReference type="PANTHER" id="PTHR43400">
    <property type="entry name" value="FUMARATE REDUCTASE"/>
    <property type="match status" value="1"/>
</dbReference>
<dbReference type="AlphaFoldDB" id="A0A8H6BS38"/>
<accession>A0A8H6BS38</accession>
<dbReference type="InterPro" id="IPR050315">
    <property type="entry name" value="FAD-oxidoreductase_2"/>
</dbReference>
<keyword evidence="2" id="KW-0560">Oxidoreductase</keyword>
<feature type="domain" description="FAD-dependent oxidoreductase 2 FAD-binding" evidence="3">
    <location>
        <begin position="20"/>
        <end position="277"/>
    </location>
</feature>
<evidence type="ECO:0000256" key="1">
    <source>
        <dbReference type="ARBA" id="ARBA00022630"/>
    </source>
</evidence>
<dbReference type="PANTHER" id="PTHR43400:SF1">
    <property type="entry name" value="FUMARATE REDUCTASE"/>
    <property type="match status" value="1"/>
</dbReference>
<gene>
    <name evidence="4" type="ORF">FOB64_005160</name>
</gene>
<dbReference type="Pfam" id="PF00890">
    <property type="entry name" value="FAD_binding_2"/>
    <property type="match status" value="1"/>
</dbReference>
<dbReference type="Gene3D" id="3.50.50.60">
    <property type="entry name" value="FAD/NAD(P)-binding domain"/>
    <property type="match status" value="1"/>
</dbReference>
<evidence type="ECO:0000313" key="4">
    <source>
        <dbReference type="EMBL" id="KAF6063522.1"/>
    </source>
</evidence>
<dbReference type="InterPro" id="IPR003953">
    <property type="entry name" value="FAD-dep_OxRdtase_2_FAD-bd"/>
</dbReference>
<sequence>MSKILSSIPGNMSKSIAKYDTIVIGSGLAGLTTTYQLSKAGQKVALLEKSEKLGGNSIKASSGINGVPTKYQKQPSTDSIESFVQDTLKTGKNLNDKKMVDILTKNSRDAIYWLNDEINVDLSNVVLLGGHSHARTHKGDKLPPGFAIVSALTKKLDGFQAENPDQLTILKSSTLTKILTEGNKVKGIEFTDSEKQPQEMYADNVVLATGGFSADFDSPTSLLQKYRPDLLGFPSSNGAQTTGDGQKIAERDVNAELIHMDKVQVHPTGFMKVSNPNENWKFLCGELMRGIGDRSKQ</sequence>
<comment type="caution">
    <text evidence="4">The sequence shown here is derived from an EMBL/GenBank/DDBJ whole genome shotgun (WGS) entry which is preliminary data.</text>
</comment>
<proteinExistence type="predicted"/>